<dbReference type="OrthoDB" id="146345at2"/>
<feature type="transmembrane region" description="Helical" evidence="4">
    <location>
        <begin position="265"/>
        <end position="285"/>
    </location>
</feature>
<dbReference type="AlphaFoldDB" id="A0A2S0P8M5"/>
<feature type="transmembrane region" description="Helical" evidence="4">
    <location>
        <begin position="200"/>
        <end position="221"/>
    </location>
</feature>
<feature type="transmembrane region" description="Helical" evidence="4">
    <location>
        <begin position="291"/>
        <end position="316"/>
    </location>
</feature>
<feature type="transmembrane region" description="Helical" evidence="4">
    <location>
        <begin position="356"/>
        <end position="374"/>
    </location>
</feature>
<keyword evidence="7" id="KW-1185">Reference proteome</keyword>
<dbReference type="GO" id="GO:0022857">
    <property type="term" value="F:transmembrane transporter activity"/>
    <property type="evidence" value="ECO:0007669"/>
    <property type="project" value="InterPro"/>
</dbReference>
<name>A0A2S0P8M5_9NEIS</name>
<evidence type="ECO:0000256" key="3">
    <source>
        <dbReference type="ARBA" id="ARBA00023136"/>
    </source>
</evidence>
<organism evidence="6 7">
    <name type="scientific">Microvirgula aerodenitrificans</name>
    <dbReference type="NCBI Taxonomy" id="57480"/>
    <lineage>
        <taxon>Bacteria</taxon>
        <taxon>Pseudomonadati</taxon>
        <taxon>Pseudomonadota</taxon>
        <taxon>Betaproteobacteria</taxon>
        <taxon>Neisseriales</taxon>
        <taxon>Aquaspirillaceae</taxon>
        <taxon>Microvirgula</taxon>
    </lineage>
</organism>
<dbReference type="InterPro" id="IPR020846">
    <property type="entry name" value="MFS_dom"/>
</dbReference>
<dbReference type="Pfam" id="PF07690">
    <property type="entry name" value="MFS_1"/>
    <property type="match status" value="1"/>
</dbReference>
<dbReference type="PANTHER" id="PTHR11360:SF284">
    <property type="entry name" value="EG:103B4.3 PROTEIN-RELATED"/>
    <property type="match status" value="1"/>
</dbReference>
<feature type="transmembrane region" description="Helical" evidence="4">
    <location>
        <begin position="92"/>
        <end position="114"/>
    </location>
</feature>
<evidence type="ECO:0000313" key="7">
    <source>
        <dbReference type="Proteomes" id="UP000244173"/>
    </source>
</evidence>
<keyword evidence="2 4" id="KW-1133">Transmembrane helix</keyword>
<feature type="transmembrane region" description="Helical" evidence="4">
    <location>
        <begin position="70"/>
        <end position="86"/>
    </location>
</feature>
<dbReference type="Gene3D" id="1.20.1250.20">
    <property type="entry name" value="MFS general substrate transporter like domains"/>
    <property type="match status" value="1"/>
</dbReference>
<dbReference type="KEGG" id="maer:DAI18_06330"/>
<dbReference type="InterPro" id="IPR036259">
    <property type="entry name" value="MFS_trans_sf"/>
</dbReference>
<feature type="transmembrane region" description="Helical" evidence="4">
    <location>
        <begin position="126"/>
        <end position="145"/>
    </location>
</feature>
<dbReference type="InterPro" id="IPR011701">
    <property type="entry name" value="MFS"/>
</dbReference>
<dbReference type="Proteomes" id="UP000244173">
    <property type="component" value="Chromosome"/>
</dbReference>
<protein>
    <submittedName>
        <fullName evidence="6">MFS transporter</fullName>
    </submittedName>
</protein>
<evidence type="ECO:0000256" key="2">
    <source>
        <dbReference type="ARBA" id="ARBA00022989"/>
    </source>
</evidence>
<reference evidence="6 7" key="1">
    <citation type="submission" date="2018-04" db="EMBL/GenBank/DDBJ databases">
        <title>Denitrifier Microvirgula.</title>
        <authorList>
            <person name="Anderson E."/>
            <person name="Jang J."/>
            <person name="Ishii S."/>
        </authorList>
    </citation>
    <scope>NUCLEOTIDE SEQUENCE [LARGE SCALE GENOMIC DNA]</scope>
    <source>
        <strain evidence="6 7">BE2.4</strain>
    </source>
</reference>
<evidence type="ECO:0000256" key="1">
    <source>
        <dbReference type="ARBA" id="ARBA00022692"/>
    </source>
</evidence>
<dbReference type="SUPFAM" id="SSF103473">
    <property type="entry name" value="MFS general substrate transporter"/>
    <property type="match status" value="1"/>
</dbReference>
<evidence type="ECO:0000256" key="4">
    <source>
        <dbReference type="SAM" id="Phobius"/>
    </source>
</evidence>
<feature type="transmembrane region" description="Helical" evidence="4">
    <location>
        <begin position="7"/>
        <end position="28"/>
    </location>
</feature>
<accession>A0A2S0P8M5</accession>
<keyword evidence="3 4" id="KW-0472">Membrane</keyword>
<feature type="transmembrane region" description="Helical" evidence="4">
    <location>
        <begin position="323"/>
        <end position="344"/>
    </location>
</feature>
<dbReference type="RefSeq" id="WP_107888957.1">
    <property type="nucleotide sequence ID" value="NZ_CALFSO010000120.1"/>
</dbReference>
<dbReference type="EMBL" id="CP028519">
    <property type="protein sequence ID" value="AVY93706.1"/>
    <property type="molecule type" value="Genomic_DNA"/>
</dbReference>
<evidence type="ECO:0000313" key="6">
    <source>
        <dbReference type="EMBL" id="AVY93706.1"/>
    </source>
</evidence>
<feature type="transmembrane region" description="Helical" evidence="4">
    <location>
        <begin position="157"/>
        <end position="175"/>
    </location>
</feature>
<dbReference type="STRING" id="1122240.GCA_000620105_01312"/>
<feature type="domain" description="Major facilitator superfamily (MFS) profile" evidence="5">
    <location>
        <begin position="199"/>
        <end position="386"/>
    </location>
</feature>
<gene>
    <name evidence="6" type="ORF">DAI18_06330</name>
</gene>
<feature type="transmembrane region" description="Helical" evidence="4">
    <location>
        <begin position="233"/>
        <end position="253"/>
    </location>
</feature>
<proteinExistence type="predicted"/>
<dbReference type="PROSITE" id="PS50850">
    <property type="entry name" value="MFS"/>
    <property type="match status" value="1"/>
</dbReference>
<evidence type="ECO:0000259" key="5">
    <source>
        <dbReference type="PROSITE" id="PS50850"/>
    </source>
</evidence>
<sequence length="386" mass="40428">MSLTRVLWFAGVIITLAMGIRHSFGLFLEPLSAGGGRETIAFAFAILNLLWGAAQPFAGAWADRAGARRVLVAGALAYAAGLWTLAVPGMPLLGSVMIGIGLAGTTYGVVFGVVGKLAPPHRRSQAMGLTAAAGSLGQFLLLPAGQWGIDHLGASPTLLVFAALTLLIVPLAWPLRVEGIERPSQPVGDAFREAMRHPGFLLLSASYFVCGFQVSFVGVHLPAFLADRGLSSSVGALSLALIGLANIVGTWLFGHMGARHDKSRLLSGIYACRALAIVLFVLLPVTPASAIAFSAAIGFLWLGTVPLTNGIIAGIFGVHYLSMLGGLVFFAHQLGSFFGIWLGGRVYDSTGSYDPVWWASVVLGVMAALLCLPIRERPLQRAEAGA</sequence>
<dbReference type="CDD" id="cd17355">
    <property type="entry name" value="MFS_YcxA_like"/>
    <property type="match status" value="1"/>
</dbReference>
<keyword evidence="1 4" id="KW-0812">Transmembrane</keyword>
<dbReference type="InterPro" id="IPR050327">
    <property type="entry name" value="Proton-linked_MCT"/>
</dbReference>
<feature type="transmembrane region" description="Helical" evidence="4">
    <location>
        <begin position="40"/>
        <end position="58"/>
    </location>
</feature>
<dbReference type="PANTHER" id="PTHR11360">
    <property type="entry name" value="MONOCARBOXYLATE TRANSPORTER"/>
    <property type="match status" value="1"/>
</dbReference>